<dbReference type="VEuPathDB" id="VectorBase:BGLB025941"/>
<protein>
    <submittedName>
        <fullName evidence="2">Uncharacterized protein</fullName>
    </submittedName>
</protein>
<reference evidence="2" key="1">
    <citation type="submission" date="2020-05" db="UniProtKB">
        <authorList>
            <consortium name="EnsemblMetazoa"/>
        </authorList>
    </citation>
    <scope>IDENTIFICATION</scope>
    <source>
        <strain evidence="2">BB02</strain>
    </source>
</reference>
<keyword evidence="1" id="KW-0175">Coiled coil</keyword>
<dbReference type="KEGG" id="bgt:106063352"/>
<evidence type="ECO:0000313" key="3">
    <source>
        <dbReference type="Proteomes" id="UP000076420"/>
    </source>
</evidence>
<dbReference type="STRING" id="6526.A0A2C9L1I4"/>
<gene>
    <name evidence="2" type="primary">106063352</name>
</gene>
<dbReference type="OrthoDB" id="7451790at2759"/>
<name>A0A2C9L1I4_BIOGL</name>
<dbReference type="EnsemblMetazoa" id="BGLB025941-RA">
    <property type="protein sequence ID" value="BGLB025941-PA"/>
    <property type="gene ID" value="BGLB025941"/>
</dbReference>
<sequence>MFQLVKEQKGRLAELAKSKQEQSMCYKERLQDLESELADTRKVAAQVEILKQNKSKLQATIQAQESVIEGLKAERKLWGQELAQQGATLSQDRGRLEAKIETLSSEVTSLKKQLEREVDTVKIKTKLIEDQTETIRKLKEAVVERDETIRATREENLKIHRSLEDQLIEVKSSLEETRSMRFCFPPQFQSSHCRQAIEKLKSADTIFRQQLDLKEAAYQEKITQLELEKERELELANQKVVLVEEEMRELLRETEMNKRAIEAKLKKFTQALGDLQTDFL</sequence>
<feature type="coiled-coil region" evidence="1">
    <location>
        <begin position="208"/>
        <end position="278"/>
    </location>
</feature>
<evidence type="ECO:0000256" key="1">
    <source>
        <dbReference type="SAM" id="Coils"/>
    </source>
</evidence>
<organism evidence="2 3">
    <name type="scientific">Biomphalaria glabrata</name>
    <name type="common">Bloodfluke planorb</name>
    <name type="synonym">Freshwater snail</name>
    <dbReference type="NCBI Taxonomy" id="6526"/>
    <lineage>
        <taxon>Eukaryota</taxon>
        <taxon>Metazoa</taxon>
        <taxon>Spiralia</taxon>
        <taxon>Lophotrochozoa</taxon>
        <taxon>Mollusca</taxon>
        <taxon>Gastropoda</taxon>
        <taxon>Heterobranchia</taxon>
        <taxon>Euthyneura</taxon>
        <taxon>Panpulmonata</taxon>
        <taxon>Hygrophila</taxon>
        <taxon>Lymnaeoidea</taxon>
        <taxon>Planorbidae</taxon>
        <taxon>Biomphalaria</taxon>
    </lineage>
</organism>
<accession>A0A2C9L1I4</accession>
<evidence type="ECO:0000313" key="2">
    <source>
        <dbReference type="EnsemblMetazoa" id="BGLB025941-PA"/>
    </source>
</evidence>
<proteinExistence type="predicted"/>
<dbReference type="Proteomes" id="UP000076420">
    <property type="component" value="Unassembled WGS sequence"/>
</dbReference>
<dbReference type="VEuPathDB" id="VectorBase:BGLAX_037633"/>
<dbReference type="AlphaFoldDB" id="A0A2C9L1I4"/>
<feature type="coiled-coil region" evidence="1">
    <location>
        <begin position="16"/>
        <end position="131"/>
    </location>
</feature>